<dbReference type="Pfam" id="PF07872">
    <property type="entry name" value="DUF1659"/>
    <property type="match status" value="1"/>
</dbReference>
<gene>
    <name evidence="2" type="ORF">BR63_01420</name>
</gene>
<evidence type="ECO:0000313" key="3">
    <source>
        <dbReference type="Proteomes" id="UP000515847"/>
    </source>
</evidence>
<reference evidence="2 3" key="1">
    <citation type="journal article" date="2019" name="Front. Microbiol.">
        <title>Thermoanaerosceptrum fracticalcis gen. nov. sp. nov., a Novel Fumarate-Fermenting Microorganism From a Deep Fractured Carbonate Aquifer of the US Great Basin.</title>
        <authorList>
            <person name="Hamilton-Brehm S.D."/>
            <person name="Stewart L.E."/>
            <person name="Zavarin M."/>
            <person name="Caldwell M."/>
            <person name="Lawson P.A."/>
            <person name="Onstott T.C."/>
            <person name="Grzymski J."/>
            <person name="Neveux I."/>
            <person name="Lollar B.S."/>
            <person name="Russell C.E."/>
            <person name="Moser D.P."/>
        </authorList>
    </citation>
    <scope>NUCLEOTIDE SEQUENCE [LARGE SCALE GENOMIC DNA]</scope>
    <source>
        <strain evidence="2 3">DRI-13</strain>
    </source>
</reference>
<accession>A0A7G6DZ41</accession>
<dbReference type="OrthoDB" id="1954703at2"/>
<organism evidence="2 3">
    <name type="scientific">Thermanaerosceptrum fracticalcis</name>
    <dbReference type="NCBI Taxonomy" id="1712410"/>
    <lineage>
        <taxon>Bacteria</taxon>
        <taxon>Bacillati</taxon>
        <taxon>Bacillota</taxon>
        <taxon>Clostridia</taxon>
        <taxon>Eubacteriales</taxon>
        <taxon>Peptococcaceae</taxon>
        <taxon>Thermanaerosceptrum</taxon>
    </lineage>
</organism>
<dbReference type="KEGG" id="tfr:BR63_01420"/>
<dbReference type="Proteomes" id="UP000515847">
    <property type="component" value="Chromosome"/>
</dbReference>
<sequence length="74" mass="8226">MPVLSTLKDSSLKLIMQTGVDEKGNPVFKTRSYGNIKPSASDQDIYTLAQQLAGLQVHTLDQVSRMNNFELTEI</sequence>
<evidence type="ECO:0000313" key="2">
    <source>
        <dbReference type="EMBL" id="QNB45095.1"/>
    </source>
</evidence>
<evidence type="ECO:0000259" key="1">
    <source>
        <dbReference type="Pfam" id="PF07872"/>
    </source>
</evidence>
<name>A0A7G6DZ41_THEFR</name>
<protein>
    <submittedName>
        <fullName evidence="2">DUF1659 domain-containing protein</fullName>
    </submittedName>
</protein>
<dbReference type="EMBL" id="CP045798">
    <property type="protein sequence ID" value="QNB45095.1"/>
    <property type="molecule type" value="Genomic_DNA"/>
</dbReference>
<proteinExistence type="predicted"/>
<dbReference type="RefSeq" id="WP_034423285.1">
    <property type="nucleotide sequence ID" value="NZ_CP045798.1"/>
</dbReference>
<feature type="domain" description="DUF1659" evidence="1">
    <location>
        <begin position="5"/>
        <end position="73"/>
    </location>
</feature>
<dbReference type="AlphaFoldDB" id="A0A7G6DZ41"/>
<dbReference type="InterPro" id="IPR012454">
    <property type="entry name" value="DUF1659"/>
</dbReference>
<keyword evidence="3" id="KW-1185">Reference proteome</keyword>